<feature type="domain" description="Resistance to inhibitors of cholinesterase protein 3 N-terminal" evidence="15">
    <location>
        <begin position="188"/>
        <end position="296"/>
    </location>
</feature>
<dbReference type="GO" id="GO:0042720">
    <property type="term" value="C:mitochondrial inner membrane peptidase complex"/>
    <property type="evidence" value="ECO:0007669"/>
    <property type="project" value="InterPro"/>
</dbReference>
<dbReference type="EMBL" id="KQ435793">
    <property type="protein sequence ID" value="KOX74243.1"/>
    <property type="molecule type" value="Genomic_DNA"/>
</dbReference>
<dbReference type="GO" id="GO:0004252">
    <property type="term" value="F:serine-type endopeptidase activity"/>
    <property type="evidence" value="ECO:0007669"/>
    <property type="project" value="InterPro"/>
</dbReference>
<evidence type="ECO:0000256" key="7">
    <source>
        <dbReference type="ARBA" id="ARBA00022801"/>
    </source>
</evidence>
<evidence type="ECO:0000256" key="5">
    <source>
        <dbReference type="ARBA" id="ARBA00022692"/>
    </source>
</evidence>
<keyword evidence="5 12" id="KW-0812">Transmembrane</keyword>
<reference evidence="16 17" key="1">
    <citation type="submission" date="2015-07" db="EMBL/GenBank/DDBJ databases">
        <title>The genome of Melipona quadrifasciata.</title>
        <authorList>
            <person name="Pan H."/>
            <person name="Kapheim K."/>
        </authorList>
    </citation>
    <scope>NUCLEOTIDE SEQUENCE [LARGE SCALE GENOMIC DNA]</scope>
    <source>
        <strain evidence="16">0111107301</strain>
        <tissue evidence="16">Whole body</tissue>
    </source>
</reference>
<dbReference type="OrthoDB" id="10070774at2759"/>
<dbReference type="PANTHER" id="PTHR46041">
    <property type="entry name" value="MITOCHONDRIAL INNER MEMBRANE PROTEASE SUBUNIT 2"/>
    <property type="match status" value="1"/>
</dbReference>
<dbReference type="InterPro" id="IPR019533">
    <property type="entry name" value="Peptidase_S26"/>
</dbReference>
<keyword evidence="10 12" id="KW-0472">Membrane</keyword>
<gene>
    <name evidence="16" type="ORF">WN51_13594</name>
</gene>
<organism evidence="16 17">
    <name type="scientific">Melipona quadrifasciata</name>
    <dbReference type="NCBI Taxonomy" id="166423"/>
    <lineage>
        <taxon>Eukaryota</taxon>
        <taxon>Metazoa</taxon>
        <taxon>Ecdysozoa</taxon>
        <taxon>Arthropoda</taxon>
        <taxon>Hexapoda</taxon>
        <taxon>Insecta</taxon>
        <taxon>Pterygota</taxon>
        <taxon>Neoptera</taxon>
        <taxon>Endopterygota</taxon>
        <taxon>Hymenoptera</taxon>
        <taxon>Apocrita</taxon>
        <taxon>Aculeata</taxon>
        <taxon>Apoidea</taxon>
        <taxon>Anthophila</taxon>
        <taxon>Apidae</taxon>
        <taxon>Melipona</taxon>
    </lineage>
</organism>
<evidence type="ECO:0000256" key="10">
    <source>
        <dbReference type="ARBA" id="ARBA00023136"/>
    </source>
</evidence>
<evidence type="ECO:0000256" key="1">
    <source>
        <dbReference type="ARBA" id="ARBA00004434"/>
    </source>
</evidence>
<keyword evidence="6 12" id="KW-0999">Mitochondrion inner membrane</keyword>
<evidence type="ECO:0000256" key="12">
    <source>
        <dbReference type="RuleBase" id="RU362041"/>
    </source>
</evidence>
<sequence>MTEITDFGPRKTIFILAIVAGCFAVLWPKIFYPMFTASVNPHHTSDNSACCDVIFESDVTAADIMYEICQNILKHHQIDSRVRDALKSIKLTPQSANLCREEILAKCGIDLSTFLAERERLGKSYKQVLEEIRSFNSSLCLKIHFRIPLSQLGTPHLIRNHILMPHSTIKQERSTPSHAGGLHPALRERGRTIPSSHIVPKVADRPDHVVPKMRPPLGGAGHVVPAPKGSSTMGIIMPLYTLGITKIKNIVSTRVYSLNTFGNVIHAGTQEAAGDIEIDQLRRRLVETEAAMERIVVQMGNISRSVMHSPSPQQELKGNVVVQGEHSTTDEEVENMEHSPTVKVMGMEMTASCEGKGSRPTTPIIPISQSHIEREKTPPKPIYLEGALPPQCELLVTDSETQAQKAEEDVEAPVVLSGKMTLSLISLDQNAAMDEEEKQEEDNKKDQEEEEEEMEEVEQEEQDEEEESEDEEEEDEESEEQEMTESEEEEEEERVMKIRHFLEGILIGIPIGITFLDTIGYVAKVEGVSMQPTLNPDERNPDYVFLNRRAIRTQDIQRGEIVTVKSPKTPEQILIKRVVGLSGDIVRTHGYKADILQVPEGHCWVEGDHIGRSMDSNTFGPVSLGLITAKATSIVWPPSRWQYLYPSMTNHNFPLNTSKVPAG</sequence>
<accession>A0A0M9A1W2</accession>
<evidence type="ECO:0000256" key="4">
    <source>
        <dbReference type="ARBA" id="ARBA00022670"/>
    </source>
</evidence>
<dbReference type="InterPro" id="IPR036286">
    <property type="entry name" value="LexA/Signal_pep-like_sf"/>
</dbReference>
<dbReference type="Pfam" id="PF10502">
    <property type="entry name" value="Peptidase_S26"/>
    <property type="match status" value="1"/>
</dbReference>
<feature type="transmembrane region" description="Helical" evidence="12">
    <location>
        <begin position="12"/>
        <end position="32"/>
    </location>
</feature>
<dbReference type="InterPro" id="IPR032763">
    <property type="entry name" value="RIC3_N"/>
</dbReference>
<evidence type="ECO:0000256" key="2">
    <source>
        <dbReference type="ARBA" id="ARBA00007066"/>
    </source>
</evidence>
<evidence type="ECO:0000259" key="15">
    <source>
        <dbReference type="Pfam" id="PF15361"/>
    </source>
</evidence>
<keyword evidence="4 12" id="KW-0645">Protease</keyword>
<feature type="compositionally biased region" description="Acidic residues" evidence="13">
    <location>
        <begin position="448"/>
        <end position="493"/>
    </location>
</feature>
<name>A0A0M9A1W2_9HYME</name>
<feature type="domain" description="Peptidase S26" evidence="14">
    <location>
        <begin position="506"/>
        <end position="590"/>
    </location>
</feature>
<evidence type="ECO:0000259" key="14">
    <source>
        <dbReference type="Pfam" id="PF10502"/>
    </source>
</evidence>
<dbReference type="PROSITE" id="PS00501">
    <property type="entry name" value="SPASE_I_1"/>
    <property type="match status" value="1"/>
</dbReference>
<feature type="active site" evidence="11">
    <location>
        <position position="576"/>
    </location>
</feature>
<feature type="active site" evidence="11">
    <location>
        <position position="529"/>
    </location>
</feature>
<dbReference type="NCBIfam" id="TIGR02227">
    <property type="entry name" value="sigpep_I_bact"/>
    <property type="match status" value="1"/>
</dbReference>
<dbReference type="STRING" id="166423.A0A0M9A1W2"/>
<dbReference type="Proteomes" id="UP000053105">
    <property type="component" value="Unassembled WGS sequence"/>
</dbReference>
<dbReference type="FunFam" id="2.10.109.10:FF:000005">
    <property type="entry name" value="Mitochondrial inner membrane protease subunit"/>
    <property type="match status" value="1"/>
</dbReference>
<evidence type="ECO:0000313" key="17">
    <source>
        <dbReference type="Proteomes" id="UP000053105"/>
    </source>
</evidence>
<keyword evidence="8 12" id="KW-1133">Transmembrane helix</keyword>
<evidence type="ECO:0000256" key="11">
    <source>
        <dbReference type="PIRSR" id="PIRSR600223-1"/>
    </source>
</evidence>
<proteinExistence type="inferred from homology"/>
<dbReference type="Pfam" id="PF15361">
    <property type="entry name" value="RIC3"/>
    <property type="match status" value="1"/>
</dbReference>
<protein>
    <recommendedName>
        <fullName evidence="12">Mitochondrial inner membrane protease subunit</fullName>
        <ecNumber evidence="12">3.4.21.-</ecNumber>
    </recommendedName>
</protein>
<keyword evidence="9 12" id="KW-0496">Mitochondrion</keyword>
<evidence type="ECO:0000256" key="3">
    <source>
        <dbReference type="ARBA" id="ARBA00011805"/>
    </source>
</evidence>
<comment type="similarity">
    <text evidence="2">Belongs to the peptidase S26 family. IMP2 subfamily.</text>
</comment>
<evidence type="ECO:0000256" key="8">
    <source>
        <dbReference type="ARBA" id="ARBA00022989"/>
    </source>
</evidence>
<dbReference type="GO" id="GO:0006627">
    <property type="term" value="P:protein processing involved in protein targeting to mitochondrion"/>
    <property type="evidence" value="ECO:0007669"/>
    <property type="project" value="InterPro"/>
</dbReference>
<keyword evidence="7 12" id="KW-0378">Hydrolase</keyword>
<feature type="region of interest" description="Disordered" evidence="13">
    <location>
        <begin position="430"/>
        <end position="494"/>
    </location>
</feature>
<dbReference type="GO" id="GO:0006465">
    <property type="term" value="P:signal peptide processing"/>
    <property type="evidence" value="ECO:0007669"/>
    <property type="project" value="InterPro"/>
</dbReference>
<evidence type="ECO:0000313" key="16">
    <source>
        <dbReference type="EMBL" id="KOX74243.1"/>
    </source>
</evidence>
<comment type="subunit">
    <text evidence="3">Heterodimer of 2 subunits, IMMPL1 and IMMPL2.</text>
</comment>
<dbReference type="PANTHER" id="PTHR46041:SF2">
    <property type="entry name" value="MITOCHONDRIAL INNER MEMBRANE PROTEASE SUBUNIT 2"/>
    <property type="match status" value="1"/>
</dbReference>
<evidence type="ECO:0000256" key="6">
    <source>
        <dbReference type="ARBA" id="ARBA00022792"/>
    </source>
</evidence>
<comment type="subcellular location">
    <subcellularLocation>
        <location evidence="1">Mitochondrion inner membrane</location>
        <topology evidence="1">Single-pass membrane protein</topology>
    </subcellularLocation>
</comment>
<keyword evidence="17" id="KW-1185">Reference proteome</keyword>
<dbReference type="CDD" id="cd06530">
    <property type="entry name" value="S26_SPase_I"/>
    <property type="match status" value="1"/>
</dbReference>
<evidence type="ECO:0000256" key="9">
    <source>
        <dbReference type="ARBA" id="ARBA00023128"/>
    </source>
</evidence>
<dbReference type="InterPro" id="IPR000223">
    <property type="entry name" value="Pept_S26A_signal_pept_1"/>
</dbReference>
<dbReference type="EC" id="3.4.21.-" evidence="12"/>
<dbReference type="InterPro" id="IPR037730">
    <property type="entry name" value="IMP2"/>
</dbReference>
<dbReference type="InterPro" id="IPR019756">
    <property type="entry name" value="Pept_S26A_signal_pept_1_Ser-AS"/>
</dbReference>
<dbReference type="AlphaFoldDB" id="A0A0M9A1W2"/>
<evidence type="ECO:0000256" key="13">
    <source>
        <dbReference type="SAM" id="MobiDB-lite"/>
    </source>
</evidence>
<dbReference type="SUPFAM" id="SSF51306">
    <property type="entry name" value="LexA/Signal peptidase"/>
    <property type="match status" value="1"/>
</dbReference>
<dbReference type="Gene3D" id="2.10.109.10">
    <property type="entry name" value="Umud Fragment, subunit A"/>
    <property type="match status" value="1"/>
</dbReference>
<dbReference type="PRINTS" id="PR00727">
    <property type="entry name" value="LEADERPTASE"/>
</dbReference>